<evidence type="ECO:0000313" key="3">
    <source>
        <dbReference type="EMBL" id="KAK8006476.1"/>
    </source>
</evidence>
<evidence type="ECO:0000313" key="4">
    <source>
        <dbReference type="Proteomes" id="UP001396898"/>
    </source>
</evidence>
<evidence type="ECO:0008006" key="5">
    <source>
        <dbReference type="Google" id="ProtNLM"/>
    </source>
</evidence>
<dbReference type="InterPro" id="IPR038021">
    <property type="entry name" value="Putative_hydro-lyase"/>
</dbReference>
<sequence length="329" mass="35786">MVTEPALRDPSLYNVLPKEEEEPGLPIAPVLSSGLQVRKAARAKTLTAPTSGLAPSYLQANLIVLPSRYAADFRLLCARNPVPCPLIAESTAPGRYDSVKSCLAGARDVLCDKDEDGGGDCVDLRHDIPRYMVYRDSELVRAGALDIEDEWDDDDHVAFLIGCSYSFESALGLAGLAPRHTVLGRNVPMYRTRLPLCPAGVFTGSTYVVSMRPYKLRDVQRVRDITRGYSVTHGEPVAWGWEAAHSLGILDIDAPEWGEAPVTADGRPLGELQGSGDLDEVPVFWACGVTPQEAVMRANIKGTVMAHAPGHMLLLDCKDHDIVDTSFIY</sequence>
<reference evidence="3 4" key="1">
    <citation type="submission" date="2023-01" db="EMBL/GenBank/DDBJ databases">
        <title>Analysis of 21 Apiospora genomes using comparative genomics revels a genus with tremendous synthesis potential of carbohydrate active enzymes and secondary metabolites.</title>
        <authorList>
            <person name="Sorensen T."/>
        </authorList>
    </citation>
    <scope>NUCLEOTIDE SEQUENCE [LARGE SCALE GENOMIC DNA]</scope>
    <source>
        <strain evidence="3 4">CBS 20057</strain>
    </source>
</reference>
<dbReference type="Gene3D" id="3.30.2040.10">
    <property type="entry name" value="PSTPO5379-like domain"/>
    <property type="match status" value="1"/>
</dbReference>
<dbReference type="InterPro" id="IPR009906">
    <property type="entry name" value="D-Glu_cyclase"/>
</dbReference>
<accession>A0ABR1RBN4</accession>
<proteinExistence type="inferred from homology"/>
<evidence type="ECO:0000256" key="1">
    <source>
        <dbReference type="ARBA" id="ARBA00007896"/>
    </source>
</evidence>
<dbReference type="Pfam" id="PF07286">
    <property type="entry name" value="D-Glu_cyclase"/>
    <property type="match status" value="1"/>
</dbReference>
<dbReference type="EMBL" id="JAQQWI010000017">
    <property type="protein sequence ID" value="KAK8006476.1"/>
    <property type="molecule type" value="Genomic_DNA"/>
</dbReference>
<name>A0ABR1RBN4_9PEZI</name>
<keyword evidence="2" id="KW-0456">Lyase</keyword>
<organism evidence="3 4">
    <name type="scientific">Apiospora marii</name>
    <dbReference type="NCBI Taxonomy" id="335849"/>
    <lineage>
        <taxon>Eukaryota</taxon>
        <taxon>Fungi</taxon>
        <taxon>Dikarya</taxon>
        <taxon>Ascomycota</taxon>
        <taxon>Pezizomycotina</taxon>
        <taxon>Sordariomycetes</taxon>
        <taxon>Xylariomycetidae</taxon>
        <taxon>Amphisphaeriales</taxon>
        <taxon>Apiosporaceae</taxon>
        <taxon>Apiospora</taxon>
    </lineage>
</organism>
<dbReference type="Proteomes" id="UP001396898">
    <property type="component" value="Unassembled WGS sequence"/>
</dbReference>
<evidence type="ECO:0000256" key="2">
    <source>
        <dbReference type="ARBA" id="ARBA00023239"/>
    </source>
</evidence>
<dbReference type="SUPFAM" id="SSF160920">
    <property type="entry name" value="PSTPO5379-like"/>
    <property type="match status" value="1"/>
</dbReference>
<protein>
    <recommendedName>
        <fullName evidence="5">DUF1445 domain-containing protein</fullName>
    </recommendedName>
</protein>
<dbReference type="Gene3D" id="3.40.1640.10">
    <property type="entry name" value="PSTPO5379-like"/>
    <property type="match status" value="1"/>
</dbReference>
<dbReference type="PANTHER" id="PTHR32022:SF10">
    <property type="entry name" value="D-GLUTAMATE CYCLASE, MITOCHONDRIAL"/>
    <property type="match status" value="1"/>
</dbReference>
<comment type="caution">
    <text evidence="3">The sequence shown here is derived from an EMBL/GenBank/DDBJ whole genome shotgun (WGS) entry which is preliminary data.</text>
</comment>
<comment type="similarity">
    <text evidence="1">Belongs to the D-glutamate cyclase family.</text>
</comment>
<gene>
    <name evidence="3" type="ORF">PG991_012773</name>
</gene>
<keyword evidence="4" id="KW-1185">Reference proteome</keyword>
<dbReference type="PANTHER" id="PTHR32022">
    <property type="entry name" value="D-GLUTAMATE CYCLASE, MITOCHONDRIAL"/>
    <property type="match status" value="1"/>
</dbReference>